<evidence type="ECO:0000313" key="1">
    <source>
        <dbReference type="EMBL" id="KAJ8618078.1"/>
    </source>
</evidence>
<protein>
    <submittedName>
        <fullName evidence="1">Uncharacterized protein</fullName>
    </submittedName>
</protein>
<evidence type="ECO:0000313" key="2">
    <source>
        <dbReference type="Proteomes" id="UP001234297"/>
    </source>
</evidence>
<reference evidence="1 2" key="1">
    <citation type="journal article" date="2022" name="Hortic Res">
        <title>A haplotype resolved chromosomal level avocado genome allows analysis of novel avocado genes.</title>
        <authorList>
            <person name="Nath O."/>
            <person name="Fletcher S.J."/>
            <person name="Hayward A."/>
            <person name="Shaw L.M."/>
            <person name="Masouleh A.K."/>
            <person name="Furtado A."/>
            <person name="Henry R.J."/>
            <person name="Mitter N."/>
        </authorList>
    </citation>
    <scope>NUCLEOTIDE SEQUENCE [LARGE SCALE GENOMIC DNA]</scope>
    <source>
        <strain evidence="2">cv. Hass</strain>
    </source>
</reference>
<name>A0ACC2KAJ8_PERAE</name>
<gene>
    <name evidence="1" type="ORF">MRB53_014264</name>
</gene>
<organism evidence="1 2">
    <name type="scientific">Persea americana</name>
    <name type="common">Avocado</name>
    <dbReference type="NCBI Taxonomy" id="3435"/>
    <lineage>
        <taxon>Eukaryota</taxon>
        <taxon>Viridiplantae</taxon>
        <taxon>Streptophyta</taxon>
        <taxon>Embryophyta</taxon>
        <taxon>Tracheophyta</taxon>
        <taxon>Spermatophyta</taxon>
        <taxon>Magnoliopsida</taxon>
        <taxon>Magnoliidae</taxon>
        <taxon>Laurales</taxon>
        <taxon>Lauraceae</taxon>
        <taxon>Persea</taxon>
    </lineage>
</organism>
<sequence>MNSVAFPESNLTELLISRLHNLRTIYIEETTQGDNLANLKHIRIQSCPKLKYVLSVGSFQTLQNLEEITVHGFQAMEEMEVDMGDMGEANNNISVTLPRLKRLTLCFLPKLKSICKKILICSSPVAISVSYCPMLKMLPFSINSLPSSLQVITGDGRW</sequence>
<accession>A0ACC2KAJ8</accession>
<keyword evidence="2" id="KW-1185">Reference proteome</keyword>
<proteinExistence type="predicted"/>
<comment type="caution">
    <text evidence="1">The sequence shown here is derived from an EMBL/GenBank/DDBJ whole genome shotgun (WGS) entry which is preliminary data.</text>
</comment>
<dbReference type="Proteomes" id="UP001234297">
    <property type="component" value="Chromosome 4"/>
</dbReference>
<dbReference type="EMBL" id="CM056812">
    <property type="protein sequence ID" value="KAJ8618078.1"/>
    <property type="molecule type" value="Genomic_DNA"/>
</dbReference>